<feature type="non-terminal residue" evidence="2">
    <location>
        <position position="31"/>
    </location>
</feature>
<accession>X1GZ44</accession>
<dbReference type="AlphaFoldDB" id="X1GZ44"/>
<sequence length="31" mass="3327">MLNPHLLTPKISGIKAQGHNHPHGKDGSELV</sequence>
<protein>
    <submittedName>
        <fullName evidence="2">Uncharacterized protein</fullName>
    </submittedName>
</protein>
<organism evidence="2">
    <name type="scientific">marine sediment metagenome</name>
    <dbReference type="NCBI Taxonomy" id="412755"/>
    <lineage>
        <taxon>unclassified sequences</taxon>
        <taxon>metagenomes</taxon>
        <taxon>ecological metagenomes</taxon>
    </lineage>
</organism>
<reference evidence="2" key="1">
    <citation type="journal article" date="2014" name="Front. Microbiol.">
        <title>High frequency of phylogenetically diverse reductive dehalogenase-homologous genes in deep subseafloor sedimentary metagenomes.</title>
        <authorList>
            <person name="Kawai M."/>
            <person name="Futagami T."/>
            <person name="Toyoda A."/>
            <person name="Takaki Y."/>
            <person name="Nishi S."/>
            <person name="Hori S."/>
            <person name="Arai W."/>
            <person name="Tsubouchi T."/>
            <person name="Morono Y."/>
            <person name="Uchiyama I."/>
            <person name="Ito T."/>
            <person name="Fujiyama A."/>
            <person name="Inagaki F."/>
            <person name="Takami H."/>
        </authorList>
    </citation>
    <scope>NUCLEOTIDE SEQUENCE</scope>
    <source>
        <strain evidence="2">Expedition CK06-06</strain>
    </source>
</reference>
<evidence type="ECO:0000256" key="1">
    <source>
        <dbReference type="SAM" id="MobiDB-lite"/>
    </source>
</evidence>
<comment type="caution">
    <text evidence="2">The sequence shown here is derived from an EMBL/GenBank/DDBJ whole genome shotgun (WGS) entry which is preliminary data.</text>
</comment>
<evidence type="ECO:0000313" key="2">
    <source>
        <dbReference type="EMBL" id="GAH50105.1"/>
    </source>
</evidence>
<name>X1GZ44_9ZZZZ</name>
<dbReference type="EMBL" id="BARU01016580">
    <property type="protein sequence ID" value="GAH50105.1"/>
    <property type="molecule type" value="Genomic_DNA"/>
</dbReference>
<gene>
    <name evidence="2" type="ORF">S03H2_27551</name>
</gene>
<feature type="region of interest" description="Disordered" evidence="1">
    <location>
        <begin position="1"/>
        <end position="31"/>
    </location>
</feature>
<proteinExistence type="predicted"/>